<organism evidence="2 3">
    <name type="scientific">Candidatus Copromonas faecavium</name>
    <name type="common">nom. illeg.</name>
    <dbReference type="NCBI Taxonomy" id="2840740"/>
    <lineage>
        <taxon>Bacteria</taxon>
        <taxon>Bacillati</taxon>
        <taxon>Bacillota</taxon>
        <taxon>Clostridia</taxon>
        <taxon>Lachnospirales</taxon>
        <taxon>Lachnospiraceae</taxon>
        <taxon>Candidatus Copromonas (nom. illeg.)</taxon>
    </lineage>
</organism>
<dbReference type="EMBL" id="DVGC01000001">
    <property type="protein sequence ID" value="HIR04451.1"/>
    <property type="molecule type" value="Genomic_DNA"/>
</dbReference>
<reference evidence="2" key="2">
    <citation type="journal article" date="2021" name="PeerJ">
        <title>Extensive microbial diversity within the chicken gut microbiome revealed by metagenomics and culture.</title>
        <authorList>
            <person name="Gilroy R."/>
            <person name="Ravi A."/>
            <person name="Getino M."/>
            <person name="Pursley I."/>
            <person name="Horton D.L."/>
            <person name="Alikhan N.F."/>
            <person name="Baker D."/>
            <person name="Gharbi K."/>
            <person name="Hall N."/>
            <person name="Watson M."/>
            <person name="Adriaenssens E.M."/>
            <person name="Foster-Nyarko E."/>
            <person name="Jarju S."/>
            <person name="Secka A."/>
            <person name="Antonio M."/>
            <person name="Oren A."/>
            <person name="Chaudhuri R.R."/>
            <person name="La Ragione R."/>
            <person name="Hildebrand F."/>
            <person name="Pallen M.J."/>
        </authorList>
    </citation>
    <scope>NUCLEOTIDE SEQUENCE</scope>
    <source>
        <strain evidence="2">CHK180-2868</strain>
    </source>
</reference>
<evidence type="ECO:0000259" key="1">
    <source>
        <dbReference type="Pfam" id="PF01206"/>
    </source>
</evidence>
<name>A0A9D1A2D6_9FIRM</name>
<reference evidence="2" key="1">
    <citation type="submission" date="2020-10" db="EMBL/GenBank/DDBJ databases">
        <authorList>
            <person name="Gilroy R."/>
        </authorList>
    </citation>
    <scope>NUCLEOTIDE SEQUENCE</scope>
    <source>
        <strain evidence="2">CHK180-2868</strain>
    </source>
</reference>
<evidence type="ECO:0000313" key="3">
    <source>
        <dbReference type="Proteomes" id="UP000824250"/>
    </source>
</evidence>
<dbReference type="SUPFAM" id="SSF64307">
    <property type="entry name" value="SirA-like"/>
    <property type="match status" value="1"/>
</dbReference>
<dbReference type="InterPro" id="IPR001455">
    <property type="entry name" value="TusA-like"/>
</dbReference>
<protein>
    <submittedName>
        <fullName evidence="2">Sulfurtransferase TusA family protein</fullName>
    </submittedName>
</protein>
<dbReference type="AlphaFoldDB" id="A0A9D1A2D6"/>
<dbReference type="Gene3D" id="3.30.110.40">
    <property type="entry name" value="TusA-like domain"/>
    <property type="match status" value="1"/>
</dbReference>
<evidence type="ECO:0000313" key="2">
    <source>
        <dbReference type="EMBL" id="HIR04451.1"/>
    </source>
</evidence>
<dbReference type="Pfam" id="PF01206">
    <property type="entry name" value="TusA"/>
    <property type="match status" value="1"/>
</dbReference>
<accession>A0A9D1A2D6</accession>
<dbReference type="InterPro" id="IPR036868">
    <property type="entry name" value="TusA-like_sf"/>
</dbReference>
<comment type="caution">
    <text evidence="2">The sequence shown here is derived from an EMBL/GenBank/DDBJ whole genome shotgun (WGS) entry which is preliminary data.</text>
</comment>
<proteinExistence type="predicted"/>
<feature type="domain" description="UPF0033" evidence="1">
    <location>
        <begin position="3"/>
        <end position="67"/>
    </location>
</feature>
<sequence length="68" mass="7623">MFEVDARGLSCPEPVMLTHEAIRDHGDEQIKVLVSEPHTRDNVEKFAKSKGKNVSITEKGDEFELIIG</sequence>
<dbReference type="Proteomes" id="UP000824250">
    <property type="component" value="Unassembled WGS sequence"/>
</dbReference>
<gene>
    <name evidence="2" type="ORF">IAB28_00550</name>
</gene>